<accession>A0AAJ1WQ20</accession>
<evidence type="ECO:0000259" key="1">
    <source>
        <dbReference type="Pfam" id="PF10593"/>
    </source>
</evidence>
<reference evidence="2 3" key="1">
    <citation type="submission" date="2023-07" db="EMBL/GenBank/DDBJ databases">
        <title>Genomic Encyclopedia of Type Strains, Phase IV (KMG-IV): sequencing the most valuable type-strain genomes for metagenomic binning, comparative biology and taxonomic classification.</title>
        <authorList>
            <person name="Goeker M."/>
        </authorList>
    </citation>
    <scope>NUCLEOTIDE SEQUENCE [LARGE SCALE GENOMIC DNA]</scope>
    <source>
        <strain evidence="2 3">DSM 46876</strain>
    </source>
</reference>
<dbReference type="EMBL" id="JAUSUV010000005">
    <property type="protein sequence ID" value="MDQ0417087.1"/>
    <property type="molecule type" value="Genomic_DNA"/>
</dbReference>
<dbReference type="RefSeq" id="WP_307251844.1">
    <property type="nucleotide sequence ID" value="NZ_JAUSUV010000005.1"/>
</dbReference>
<feature type="domain" description="Putative endonuclease Z1" evidence="1">
    <location>
        <begin position="418"/>
        <end position="649"/>
    </location>
</feature>
<dbReference type="Proteomes" id="UP001238450">
    <property type="component" value="Unassembled WGS sequence"/>
</dbReference>
<gene>
    <name evidence="2" type="ORF">J2Z48_001259</name>
</gene>
<sequence>MFTDARQLVLMILKNQTDLSDLDNCIKVAIETATGVFPLNVEQKEQLLQDIRMCFNVTVSMSGVLRNKNDIDHKQWLEEKKDGIVWKYWSGFRSYLEMEKEWPAQVVQSIDKTTDTILGLLEDPIETENSFDRRGLVVGYVQSGKTANYTALINKAFDAGYKIIVVLAGLHNNLRSQTQARLEEEVLGWDTEQNEFIGVGKQFKPNEKRIASLTTRLNNGDFNSKNVGITLDHSQQPLLLVVKKNVSVLRNLLSYLRHKNSLARFASAEASYKTVPSLPLLIIDDEADQASVNTAAIYDENDKVIEDCDPSTINGLIRQIYNTFEQRAYVAYTATPFANIFIDQSVSTEEHGQDLFPRDFIISLPKPSNYIGSYDYFNLYAEEEGEEEPSLVRTIEQDDDFLPSKHKKDHIPSHLPSSLKQSIHAFILSTAIRRLRGQEKKHNSMLIHVTRYPNVQKYIYNLVGDYLQVIQLEIKYMGRSSKYLEEINLLYEEDYISTSRYHKHGGNTFNWECVSSEILLVLDDIELKEINGGSQDVLDYRKHMDRGLVVIAIGGDKLSRGLTLEGLTVSYYLRTSKMYDTLMQMGRWFGYRDGYFDLCRIYTTYELATWFSHIAYATEELRGQLEYMASIGATPKQYALKINTHPDMLITNEMKMRTAEKYKTSYSGELVQTTVFEEHSSFFEKNFNATSQFIHRLTTRYETNPDTNRRVGKTKHYFWEKVDGYLLIDFLNEYQTASSVSRVNSEMLKEYISKRIVENELTSWTVVLINSNDEEELEFDNQVKVGCGVERIGIPKNEYGKEGFLSIKTLTSKGHEYFDFTEEQYMRVEEIEQNKQQSPVASSKQCRKLRDPKEGILLIYPIHRNKKRFEGMNLDKKQTPIAIAISFPESESPDAVDEHGYVINRSIEQDVMI</sequence>
<dbReference type="AlphaFoldDB" id="A0AAJ1WQ20"/>
<proteinExistence type="predicted"/>
<keyword evidence="3" id="KW-1185">Reference proteome</keyword>
<dbReference type="InterPro" id="IPR018310">
    <property type="entry name" value="Put_endonuclease_Z1-dom"/>
</dbReference>
<protein>
    <recommendedName>
        <fullName evidence="1">Putative endonuclease Z1 domain-containing protein</fullName>
    </recommendedName>
</protein>
<evidence type="ECO:0000313" key="3">
    <source>
        <dbReference type="Proteomes" id="UP001238450"/>
    </source>
</evidence>
<dbReference type="Pfam" id="PF10593">
    <property type="entry name" value="Z1"/>
    <property type="match status" value="1"/>
</dbReference>
<comment type="caution">
    <text evidence="2">The sequence shown here is derived from an EMBL/GenBank/DDBJ whole genome shotgun (WGS) entry which is preliminary data.</text>
</comment>
<organism evidence="2 3">
    <name type="scientific">Croceifilum oryzae</name>
    <dbReference type="NCBI Taxonomy" id="1553429"/>
    <lineage>
        <taxon>Bacteria</taxon>
        <taxon>Bacillati</taxon>
        <taxon>Bacillota</taxon>
        <taxon>Bacilli</taxon>
        <taxon>Bacillales</taxon>
        <taxon>Thermoactinomycetaceae</taxon>
        <taxon>Croceifilum</taxon>
    </lineage>
</organism>
<name>A0AAJ1WQ20_9BACL</name>
<evidence type="ECO:0000313" key="2">
    <source>
        <dbReference type="EMBL" id="MDQ0417087.1"/>
    </source>
</evidence>